<evidence type="ECO:0000313" key="4">
    <source>
        <dbReference type="EMBL" id="SKA52193.1"/>
    </source>
</evidence>
<sequence>MFKDNWIQALAEFEAKGTPCVMVTVLEDKGSVPRGAGTKMLVTDSDIIATIGGGHLEHVAMKTAQEMLAQGEQEMKVERFNLGARLGQCCGGVVTLSFEPIGQQRHVLALFGAGHVAKALVHILATLPFKVIWIDEREEQFPAHLPDNVEMRVNDDPVGEVSTLPANSMYLVLTHNHQLDFDLSRAILKRGDSRYFGLIGSLSKRKRFDYRLKERGFNDDDINTMICPIGIEAVKGKHPAEIAVSVAGELIACYQGEQILNKREHATNGAEAQKRPEKLSILNRDPEENDKNNKEKIRA</sequence>
<dbReference type="InterPro" id="IPR003777">
    <property type="entry name" value="XdhC_CoxI"/>
</dbReference>
<feature type="domain" description="XdhC- CoxI" evidence="2">
    <location>
        <begin position="15"/>
        <end position="80"/>
    </location>
</feature>
<evidence type="ECO:0000313" key="5">
    <source>
        <dbReference type="Proteomes" id="UP000190162"/>
    </source>
</evidence>
<dbReference type="Pfam" id="PF02625">
    <property type="entry name" value="XdhC_CoxI"/>
    <property type="match status" value="1"/>
</dbReference>
<feature type="domain" description="XdhC Rossmann" evidence="3">
    <location>
        <begin position="108"/>
        <end position="250"/>
    </location>
</feature>
<dbReference type="RefSeq" id="WP_078752158.1">
    <property type="nucleotide sequence ID" value="NZ_FUXU01000017.1"/>
</dbReference>
<feature type="region of interest" description="Disordered" evidence="1">
    <location>
        <begin position="264"/>
        <end position="299"/>
    </location>
</feature>
<reference evidence="5" key="1">
    <citation type="submission" date="2017-02" db="EMBL/GenBank/DDBJ databases">
        <authorList>
            <person name="Varghese N."/>
            <person name="Submissions S."/>
        </authorList>
    </citation>
    <scope>NUCLEOTIDE SEQUENCE [LARGE SCALE GENOMIC DNA]</scope>
    <source>
        <strain evidence="5">DSM 22720</strain>
    </source>
</reference>
<dbReference type="NCBIfam" id="TIGR02964">
    <property type="entry name" value="xanthine_xdhC"/>
    <property type="match status" value="1"/>
</dbReference>
<dbReference type="EMBL" id="FUXU01000017">
    <property type="protein sequence ID" value="SKA52193.1"/>
    <property type="molecule type" value="Genomic_DNA"/>
</dbReference>
<dbReference type="InterPro" id="IPR052698">
    <property type="entry name" value="MoCofactor_Util/Proc"/>
</dbReference>
<dbReference type="Pfam" id="PF13478">
    <property type="entry name" value="XdhC_C"/>
    <property type="match status" value="1"/>
</dbReference>
<proteinExistence type="predicted"/>
<organism evidence="4 5">
    <name type="scientific">Enterovibrio nigricans DSM 22720</name>
    <dbReference type="NCBI Taxonomy" id="1121868"/>
    <lineage>
        <taxon>Bacteria</taxon>
        <taxon>Pseudomonadati</taxon>
        <taxon>Pseudomonadota</taxon>
        <taxon>Gammaproteobacteria</taxon>
        <taxon>Vibrionales</taxon>
        <taxon>Vibrionaceae</taxon>
        <taxon>Enterovibrio</taxon>
    </lineage>
</organism>
<dbReference type="InterPro" id="IPR027051">
    <property type="entry name" value="XdhC_Rossmann_dom"/>
</dbReference>
<keyword evidence="5" id="KW-1185">Reference proteome</keyword>
<dbReference type="Proteomes" id="UP000190162">
    <property type="component" value="Unassembled WGS sequence"/>
</dbReference>
<evidence type="ECO:0000259" key="3">
    <source>
        <dbReference type="Pfam" id="PF13478"/>
    </source>
</evidence>
<dbReference type="AlphaFoldDB" id="A0A1T4UHP2"/>
<dbReference type="PANTHER" id="PTHR30388:SF6">
    <property type="entry name" value="XANTHINE DEHYDROGENASE SUBUNIT A-RELATED"/>
    <property type="match status" value="1"/>
</dbReference>
<accession>A0A1T4UHP2</accession>
<dbReference type="OrthoDB" id="61481at2"/>
<dbReference type="Gene3D" id="3.40.50.720">
    <property type="entry name" value="NAD(P)-binding Rossmann-like Domain"/>
    <property type="match status" value="1"/>
</dbReference>
<evidence type="ECO:0000256" key="1">
    <source>
        <dbReference type="SAM" id="MobiDB-lite"/>
    </source>
</evidence>
<name>A0A1T4UHP2_9GAMM</name>
<protein>
    <submittedName>
        <fullName evidence="4">Xanthine dehydrogenase accessory factor</fullName>
    </submittedName>
</protein>
<evidence type="ECO:0000259" key="2">
    <source>
        <dbReference type="Pfam" id="PF02625"/>
    </source>
</evidence>
<gene>
    <name evidence="4" type="ORF">SAMN02745132_01764</name>
</gene>
<dbReference type="InterPro" id="IPR014308">
    <property type="entry name" value="Xanthine_DH_XdhC"/>
</dbReference>
<dbReference type="PANTHER" id="PTHR30388">
    <property type="entry name" value="ALDEHYDE OXIDOREDUCTASE MOLYBDENUM COFACTOR ASSEMBLY PROTEIN"/>
    <property type="match status" value="1"/>
</dbReference>